<sequence>MRWKQSLSTLAVFLFSLGTSTGCGSPAPASGAEPLPAEEGPNEPLPQPGDPPVKEEPGPVVQQPPPVKEEPGPVEEEPEPVEEVIASPFLVKDVTPGLLAALPAARTEGYVPLGNRWFFSVDDGVHGKELWSTDGTREGTAMVTDLLPGAEGSNPESLVRMGDRLYFTARMLPGLYALWSSDGTAAGTRRVTLLGSHAQNVAVGDGVFIFKAKAEAGSSWWSNSYSLWRSDGTPQGTWQLGEYGFSDRVTAIAPVWEGGTLDFIVRLFDGGAQLWRTDGTAQGTHQVMGMSAPWEPTLMTRVGSRYVFWARGSETGPFTLWSTDGTQEGTVSLKSVRWSSSTEEQPMEPLTVIGDTVYFRGWDAEAGQEPWKTDGTPEGTVRIADLRPGAADSHPVFTATFAGSAWFTALEGTDTVLFKTDGTSEGTVRVTPPGARLDAEAKPQATPSGVFFSAFSTAGGNQVWRTDGTAGGTLPVSAADPRGLPWLAGWGGDRMFFTSAEGVLQATRGTPGTTDTLAPLTAGQAGSFDASTEVVDVDGTLFFTVPVPQGAGPSGRALWRSDGTAGGTQPVERTSEHEPTHLTPLNGGLLFLDGRDRTSLWWMDRAGSESRRVGDLGGNAPRLVSTGKHVWFVRGQHPDLQELWRTDGTVEGTLRVVDRIGRGIYSDIPPVLRAVGDTLYFTTVQDVWTPMNDTLWKSDGTREGTVRVHSFANGPGWGSIRNIWPAGSRVYFHLMGDSWTHQVWVTEGTPETTRFVAELPFTNVPGHESAVLGDTLFLPLGAGINVPKLWKTDGQSSGVVREFSQGPTIGGPTSLIAQNGQLLFWASDGLNGYALWKSDGTTAGTTPVESAPPPDAAVRVTSPSPLVSLRPGGPLLFTASDSDAGLELWRTDGTARGTKRLVDRVPGTRSSAPAHLTVAGDHLFFSAWTPESGRELWALPRQAPEAPASR</sequence>
<dbReference type="EMBL" id="JAAAPK010000005">
    <property type="protein sequence ID" value="NBC42173.1"/>
    <property type="molecule type" value="Genomic_DNA"/>
</dbReference>
<evidence type="ECO:0000313" key="3">
    <source>
        <dbReference type="EMBL" id="NBC42173.1"/>
    </source>
</evidence>
<feature type="region of interest" description="Disordered" evidence="1">
    <location>
        <begin position="553"/>
        <end position="580"/>
    </location>
</feature>
<dbReference type="InterPro" id="IPR030916">
    <property type="entry name" value="ELWxxDGT_rpt"/>
</dbReference>
<evidence type="ECO:0008006" key="5">
    <source>
        <dbReference type="Google" id="ProtNLM"/>
    </source>
</evidence>
<name>A0A7X4YB21_9BACT</name>
<dbReference type="AlphaFoldDB" id="A0A7X4YB21"/>
<keyword evidence="4" id="KW-1185">Reference proteome</keyword>
<proteinExistence type="predicted"/>
<organism evidence="3 4">
    <name type="scientific">Corallococcus exiguus</name>
    <dbReference type="NCBI Taxonomy" id="83462"/>
    <lineage>
        <taxon>Bacteria</taxon>
        <taxon>Pseudomonadati</taxon>
        <taxon>Myxococcota</taxon>
        <taxon>Myxococcia</taxon>
        <taxon>Myxococcales</taxon>
        <taxon>Cystobacterineae</taxon>
        <taxon>Myxococcaceae</taxon>
        <taxon>Corallococcus</taxon>
    </lineage>
</organism>
<dbReference type="PROSITE" id="PS51257">
    <property type="entry name" value="PROKAR_LIPOPROTEIN"/>
    <property type="match status" value="1"/>
</dbReference>
<protein>
    <recommendedName>
        <fullName evidence="5">Hyalin</fullName>
    </recommendedName>
</protein>
<dbReference type="Proteomes" id="UP000537825">
    <property type="component" value="Unassembled WGS sequence"/>
</dbReference>
<keyword evidence="2" id="KW-0732">Signal</keyword>
<feature type="region of interest" description="Disordered" evidence="1">
    <location>
        <begin position="21"/>
        <end position="80"/>
    </location>
</feature>
<dbReference type="RefSeq" id="WP_139916566.1">
    <property type="nucleotide sequence ID" value="NZ_CBCSLE010000018.1"/>
</dbReference>
<evidence type="ECO:0000256" key="1">
    <source>
        <dbReference type="SAM" id="MobiDB-lite"/>
    </source>
</evidence>
<gene>
    <name evidence="3" type="ORF">GTZ93_20430</name>
</gene>
<reference evidence="3 4" key="1">
    <citation type="submission" date="2020-01" db="EMBL/GenBank/DDBJ databases">
        <title>The draft genome sequence of Corallococcus exiguus DSM 14696.</title>
        <authorList>
            <person name="Zhang X."/>
            <person name="Zhu H."/>
        </authorList>
    </citation>
    <scope>NUCLEOTIDE SEQUENCE [LARGE SCALE GENOMIC DNA]</scope>
    <source>
        <strain evidence="3 4">DSM 14696</strain>
    </source>
</reference>
<evidence type="ECO:0000313" key="4">
    <source>
        <dbReference type="Proteomes" id="UP000537825"/>
    </source>
</evidence>
<feature type="signal peptide" evidence="2">
    <location>
        <begin position="1"/>
        <end position="21"/>
    </location>
</feature>
<dbReference type="NCBIfam" id="TIGR04534">
    <property type="entry name" value="ELWxxDGT_rpt"/>
    <property type="match status" value="1"/>
</dbReference>
<feature type="chain" id="PRO_5031350415" description="Hyalin" evidence="2">
    <location>
        <begin position="22"/>
        <end position="950"/>
    </location>
</feature>
<comment type="caution">
    <text evidence="3">The sequence shown here is derived from an EMBL/GenBank/DDBJ whole genome shotgun (WGS) entry which is preliminary data.</text>
</comment>
<evidence type="ECO:0000256" key="2">
    <source>
        <dbReference type="SAM" id="SignalP"/>
    </source>
</evidence>
<accession>A0A7X4YB21</accession>